<dbReference type="PANTHER" id="PTHR30050:SF4">
    <property type="entry name" value="ATP-BINDING PROTEIN RV3427C IN INSERTION SEQUENCE-RELATED"/>
    <property type="match status" value="1"/>
</dbReference>
<dbReference type="EMBL" id="VFIO01000007">
    <property type="protein sequence ID" value="TWR87858.1"/>
    <property type="molecule type" value="Genomic_DNA"/>
</dbReference>
<evidence type="ECO:0000259" key="1">
    <source>
        <dbReference type="SMART" id="SM00382"/>
    </source>
</evidence>
<dbReference type="SUPFAM" id="SSF52540">
    <property type="entry name" value="P-loop containing nucleoside triphosphate hydrolases"/>
    <property type="match status" value="1"/>
</dbReference>
<dbReference type="CDD" id="cd00009">
    <property type="entry name" value="AAA"/>
    <property type="match status" value="1"/>
</dbReference>
<protein>
    <submittedName>
        <fullName evidence="2">AAA family ATPase</fullName>
    </submittedName>
</protein>
<dbReference type="InterPro" id="IPR003593">
    <property type="entry name" value="AAA+_ATPase"/>
</dbReference>
<keyword evidence="3" id="KW-1185">Reference proteome</keyword>
<proteinExistence type="predicted"/>
<comment type="caution">
    <text evidence="2">The sequence shown here is derived from an EMBL/GenBank/DDBJ whole genome shotgun (WGS) entry which is preliminary data.</text>
</comment>
<evidence type="ECO:0000313" key="2">
    <source>
        <dbReference type="EMBL" id="TWR87858.1"/>
    </source>
</evidence>
<accession>A0ABY3GES2</accession>
<dbReference type="RefSeq" id="WP_146386607.1">
    <property type="nucleotide sequence ID" value="NZ_VFIO01000007.1"/>
</dbReference>
<dbReference type="InterPro" id="IPR002611">
    <property type="entry name" value="IstB_ATP-bd"/>
</dbReference>
<reference evidence="2 3" key="1">
    <citation type="submission" date="2019-06" db="EMBL/GenBank/DDBJ databases">
        <title>Pseudomonas bimorpha sp. nov. isolated from bovine raw milk and skim milk concentrate.</title>
        <authorList>
            <person name="Hofmann K."/>
            <person name="Huptas C."/>
            <person name="Doll E."/>
            <person name="Scherer S."/>
            <person name="Wenning M."/>
        </authorList>
    </citation>
    <scope>NUCLEOTIDE SEQUENCE [LARGE SCALE GENOMIC DNA]</scope>
    <source>
        <strain evidence="2 3">DSM 108989</strain>
    </source>
</reference>
<feature type="domain" description="AAA+ ATPase" evidence="1">
    <location>
        <begin position="122"/>
        <end position="256"/>
    </location>
</feature>
<gene>
    <name evidence="2" type="ORF">FJD38_17700</name>
</gene>
<dbReference type="SMART" id="SM00382">
    <property type="entry name" value="AAA"/>
    <property type="match status" value="1"/>
</dbReference>
<dbReference type="InterPro" id="IPR027417">
    <property type="entry name" value="P-loop_NTPase"/>
</dbReference>
<sequence length="270" mass="29900">MRSEKIVQITDAVTSTNVRVQPADCEKHGPFEQKVTVILSRELKGGCPECMRAAAAEREASAQAAAAHELRLSLTRKLGDALIPKRFQGSNLENYVVEHGEQRHALKFCRHYVAEFDRMYESGRCMVLIGKPGTGKTHLGAAIANELLHKTSRTAVYRTVGAVLQAIKATFDRKSERSESDILSSLVNPDLLVLDEIGVSKEQPSDFELTTLFAIINGRYEQQRPTVVITNLSAGQLPGAMGERCVDRLREGGLIVVPFNWESHRGKEIF</sequence>
<organism evidence="2 3">
    <name type="scientific">Pseudomonas saxonica</name>
    <dbReference type="NCBI Taxonomy" id="2600598"/>
    <lineage>
        <taxon>Bacteria</taxon>
        <taxon>Pseudomonadati</taxon>
        <taxon>Pseudomonadota</taxon>
        <taxon>Gammaproteobacteria</taxon>
        <taxon>Pseudomonadales</taxon>
        <taxon>Pseudomonadaceae</taxon>
        <taxon>Pseudomonas</taxon>
    </lineage>
</organism>
<evidence type="ECO:0000313" key="3">
    <source>
        <dbReference type="Proteomes" id="UP000318428"/>
    </source>
</evidence>
<dbReference type="Pfam" id="PF01695">
    <property type="entry name" value="IstB_IS21"/>
    <property type="match status" value="1"/>
</dbReference>
<name>A0ABY3GES2_9PSED</name>
<dbReference type="Gene3D" id="3.40.50.300">
    <property type="entry name" value="P-loop containing nucleotide triphosphate hydrolases"/>
    <property type="match status" value="1"/>
</dbReference>
<dbReference type="PANTHER" id="PTHR30050">
    <property type="entry name" value="CHROMOSOMAL REPLICATION INITIATOR PROTEIN DNAA"/>
    <property type="match status" value="1"/>
</dbReference>
<dbReference type="Proteomes" id="UP000318428">
    <property type="component" value="Unassembled WGS sequence"/>
</dbReference>